<protein>
    <submittedName>
        <fullName evidence="3">IQ domain-containing protein H</fullName>
    </submittedName>
</protein>
<dbReference type="eggNOG" id="ENOG502QSF3">
    <property type="taxonomic scope" value="Eukaryota"/>
</dbReference>
<organism evidence="3 4">
    <name type="scientific">Chelonia mydas</name>
    <name type="common">Green sea-turtle</name>
    <name type="synonym">Chelonia agassizi</name>
    <dbReference type="NCBI Taxonomy" id="8469"/>
    <lineage>
        <taxon>Eukaryota</taxon>
        <taxon>Metazoa</taxon>
        <taxon>Chordata</taxon>
        <taxon>Craniata</taxon>
        <taxon>Vertebrata</taxon>
        <taxon>Euteleostomi</taxon>
        <taxon>Archelosauria</taxon>
        <taxon>Testudinata</taxon>
        <taxon>Testudines</taxon>
        <taxon>Cryptodira</taxon>
        <taxon>Durocryptodira</taxon>
        <taxon>Americhelydia</taxon>
        <taxon>Chelonioidea</taxon>
        <taxon>Cheloniidae</taxon>
        <taxon>Chelonia</taxon>
    </lineage>
</organism>
<gene>
    <name evidence="3" type="ORF">UY3_06760</name>
</gene>
<evidence type="ECO:0000256" key="1">
    <source>
        <dbReference type="SAM" id="MobiDB-lite"/>
    </source>
</evidence>
<dbReference type="InterPro" id="IPR038752">
    <property type="entry name" value="IQCH"/>
</dbReference>
<dbReference type="Proteomes" id="UP000031443">
    <property type="component" value="Unassembled WGS sequence"/>
</dbReference>
<dbReference type="PANTHER" id="PTHR14465">
    <property type="entry name" value="IQ DOMAIN-CONTAINING PROTEIN H"/>
    <property type="match status" value="1"/>
</dbReference>
<dbReference type="PANTHER" id="PTHR14465:SF0">
    <property type="entry name" value="IQ DOMAIN-CONTAINING PROTEIN H"/>
    <property type="match status" value="1"/>
</dbReference>
<dbReference type="CDD" id="cd23767">
    <property type="entry name" value="IQCD"/>
    <property type="match status" value="1"/>
</dbReference>
<sequence>MGRKLLETDCVVQEDLHQLKDKLTSINLEQRGEGVDVHVLETAIERTEIGLRKHAENYLNAINRSVLTIPYTDEKERYSEQHPKWFGRSRLPLTAAARPWGAQNRSQWELRSAEPADAAGPIPFGARAGPSVPHKLAMKVKIMYDPGDTSNRVLLKQNYGISLPLINKRKSAPVCTQKIVKGPTVGNLSTLPASHQMDAPLPILERDARKDILNLIERRLIPPAAKITLESPPVVLKAAPLHEFRKQHKKPAVGGIGSKVDFAGTDIFPDSQRGPDDSYCSDKGSIAPPPSSSSMASAKKSKQLWTQPAQGLELINCASPLPKSPHMMPPQPLQNTFLDYDITIYNGTIDHKAPDFLAFKQHCCLSWGSILSFLEHVEKLLKDYAVPLAIIKGKKLMELISDFELNQRPTRDDLLSVIKNRTTVKRILNQPGQRYKGQHGTEMAATRIQATWRRYTDRKAYIHFRQQQWASGVIAISWLLHSHMARVKKALKESRQRHLENFYIRAKHLAANWNRIRTSRRTIIHIPSLDANVDVIYICPLHLSEELLQYYNKLLGLQAAVRSGNPEDMGDLQDRFKILAPEAINSFPGHHMCLATQLKYSPKTIKRIKNLIQGKEAYIIGGLPHKDDLAVADMLNVPILGSEPEVAHLYRTKSGSKRIFASACVPTPPGEYDIYNHQQMFEVLSQLIIDNLGVRRWLFKVDNEFGGNGTAYCDIARHLKCYHWAQKECQRYKTEMWRKKWAHEPALVKISQELPGLLAQHAQPVNEKRFPTWEKFLQTFLSQGGVIEAFPPSENVTNLTVDMLIEPMGDIKIVSSGDQIHADGPLQSSGTTVPQCSVDPAVLNSLCLKIGEACKSRGVLGYFSVDLVTFIHPQTMEQQIPQGVCCSSSRFFPDGLKLAAPRNPQSRAWIYRGSVHTITIRGLGTWIWGASLDWNRYNGAAVALLVERASPADIALSTPALRGENPSVHFSSIYELLHRMSSSTCMSLIPAKTFAVWVTDLDLCYSDQLAFTQLMLYVTNGNLDGCSSHFEVPLTWKKTKSQSVQSEEAETPSPVSNRYAVMSSQLRHSNLSVIYYSVLLQICKAHGIGFDVQEKQGTIFILYEDRKRYRLGMITIGEDLQGVLMTFAHNLFIIHQEISAPNMQGETNFKLLAVAVPSELGSWRAAAVGRAPSSEGSAAATSSTEASEVLSRHRRQRGLPHWTSYCVKYSAVRNDQFGLSHFNWQVDGANYHVLRTGCFPFIKYHCSRAPRRDLALQNAAFTALKLINAGIPTLLYGIGSWFLVSVTETVHTSCGPVTIYFLNKEDEGAMY</sequence>
<accession>M7BDK3</accession>
<name>M7BDK3_CHEMY</name>
<reference evidence="4" key="1">
    <citation type="journal article" date="2013" name="Nat. Genet.">
        <title>The draft genomes of soft-shell turtle and green sea turtle yield insights into the development and evolution of the turtle-specific body plan.</title>
        <authorList>
            <person name="Wang Z."/>
            <person name="Pascual-Anaya J."/>
            <person name="Zadissa A."/>
            <person name="Li W."/>
            <person name="Niimura Y."/>
            <person name="Huang Z."/>
            <person name="Li C."/>
            <person name="White S."/>
            <person name="Xiong Z."/>
            <person name="Fang D."/>
            <person name="Wang B."/>
            <person name="Ming Y."/>
            <person name="Chen Y."/>
            <person name="Zheng Y."/>
            <person name="Kuraku S."/>
            <person name="Pignatelli M."/>
            <person name="Herrero J."/>
            <person name="Beal K."/>
            <person name="Nozawa M."/>
            <person name="Li Q."/>
            <person name="Wang J."/>
            <person name="Zhang H."/>
            <person name="Yu L."/>
            <person name="Shigenobu S."/>
            <person name="Wang J."/>
            <person name="Liu J."/>
            <person name="Flicek P."/>
            <person name="Searle S."/>
            <person name="Wang J."/>
            <person name="Kuratani S."/>
            <person name="Yin Y."/>
            <person name="Aken B."/>
            <person name="Zhang G."/>
            <person name="Irie N."/>
        </authorList>
    </citation>
    <scope>NUCLEOTIDE SEQUENCE [LARGE SCALE GENOMIC DNA]</scope>
</reference>
<proteinExistence type="predicted"/>
<dbReference type="PROSITE" id="PS50096">
    <property type="entry name" value="IQ"/>
    <property type="match status" value="1"/>
</dbReference>
<dbReference type="Pfam" id="PF24923">
    <property type="entry name" value="ATP-grasp_IQCH"/>
    <property type="match status" value="2"/>
</dbReference>
<dbReference type="EMBL" id="KB526692">
    <property type="protein sequence ID" value="EMP36026.1"/>
    <property type="molecule type" value="Genomic_DNA"/>
</dbReference>
<feature type="domain" description="IQCH-like ATP-grasp" evidence="2">
    <location>
        <begin position="644"/>
        <end position="880"/>
    </location>
</feature>
<feature type="region of interest" description="Disordered" evidence="1">
    <location>
        <begin position="264"/>
        <end position="302"/>
    </location>
</feature>
<evidence type="ECO:0000259" key="2">
    <source>
        <dbReference type="Pfam" id="PF24923"/>
    </source>
</evidence>
<evidence type="ECO:0000313" key="4">
    <source>
        <dbReference type="Proteomes" id="UP000031443"/>
    </source>
</evidence>
<evidence type="ECO:0000313" key="3">
    <source>
        <dbReference type="EMBL" id="EMP36026.1"/>
    </source>
</evidence>
<dbReference type="InterPro" id="IPR056855">
    <property type="entry name" value="ATP-grasp_IQCH"/>
</dbReference>
<dbReference type="InterPro" id="IPR029245">
    <property type="entry name" value="DUF4528"/>
</dbReference>
<feature type="domain" description="IQCH-like ATP-grasp" evidence="2">
    <location>
        <begin position="993"/>
        <end position="1024"/>
    </location>
</feature>
<keyword evidence="4" id="KW-1185">Reference proteome</keyword>
<dbReference type="Pfam" id="PF15031">
    <property type="entry name" value="DUF4528"/>
    <property type="match status" value="1"/>
</dbReference>